<dbReference type="Pfam" id="PF00583">
    <property type="entry name" value="Acetyltransf_1"/>
    <property type="match status" value="1"/>
</dbReference>
<dbReference type="InterPro" id="IPR000182">
    <property type="entry name" value="GNAT_dom"/>
</dbReference>
<dbReference type="Gene3D" id="3.40.630.30">
    <property type="match status" value="1"/>
</dbReference>
<dbReference type="KEGG" id="kmn:HW532_08700"/>
<dbReference type="InterPro" id="IPR016181">
    <property type="entry name" value="Acyl_CoA_acyltransferase"/>
</dbReference>
<dbReference type="Proteomes" id="UP000593594">
    <property type="component" value="Chromosome"/>
</dbReference>
<evidence type="ECO:0000313" key="5">
    <source>
        <dbReference type="Proteomes" id="UP000593594"/>
    </source>
</evidence>
<dbReference type="InterPro" id="IPR050769">
    <property type="entry name" value="NAT_camello-type"/>
</dbReference>
<keyword evidence="1" id="KW-0808">Transferase</keyword>
<accession>A0A7S8HEC7</accession>
<evidence type="ECO:0000256" key="1">
    <source>
        <dbReference type="ARBA" id="ARBA00022679"/>
    </source>
</evidence>
<gene>
    <name evidence="4" type="ORF">HW532_08700</name>
</gene>
<dbReference type="Gene3D" id="1.10.10.10">
    <property type="entry name" value="Winged helix-like DNA-binding domain superfamily/Winged helix DNA-binding domain"/>
    <property type="match status" value="1"/>
</dbReference>
<dbReference type="EMBL" id="CP058214">
    <property type="protein sequence ID" value="QPC45253.1"/>
    <property type="molecule type" value="Genomic_DNA"/>
</dbReference>
<dbReference type="InterPro" id="IPR000835">
    <property type="entry name" value="HTH_MarR-typ"/>
</dbReference>
<evidence type="ECO:0000259" key="3">
    <source>
        <dbReference type="PROSITE" id="PS51186"/>
    </source>
</evidence>
<dbReference type="PROSITE" id="PS50995">
    <property type="entry name" value="HTH_MARR_2"/>
    <property type="match status" value="1"/>
</dbReference>
<dbReference type="SUPFAM" id="SSF55729">
    <property type="entry name" value="Acyl-CoA N-acyltransferases (Nat)"/>
    <property type="match status" value="1"/>
</dbReference>
<dbReference type="GO" id="GO:0008080">
    <property type="term" value="F:N-acetyltransferase activity"/>
    <property type="evidence" value="ECO:0007669"/>
    <property type="project" value="InterPro"/>
</dbReference>
<dbReference type="CDD" id="cd04301">
    <property type="entry name" value="NAT_SF"/>
    <property type="match status" value="1"/>
</dbReference>
<sequence>MMIGRIRDASRRLVRELGFMEATLAGADLTPSAVHAIIEVGSGRTTNARGLTQTLRLEKSTVSRLLKNLIADGYLTEQRDDCDTRMKRLALTERGQASLAGITDYAVDQVTEAISSLSAKDVATIAKGLEIYAAALGSTDHASETKATISEGYRPGIIGRMLQMHAEYYARTVGFGAAFETGLATDMGAFFSRLENEENGFWVAEIDGRPVGTIAIDGEDLGQGIAHLRWFITAEDLQGQGIGKRLIDTALRFVDSRSMRETRLWTFQGLDAAKHLYERVGFELVEEKPGQQWGSEVLEQQFLRVSPLQA</sequence>
<evidence type="ECO:0000259" key="2">
    <source>
        <dbReference type="PROSITE" id="PS50995"/>
    </source>
</evidence>
<evidence type="ECO:0000313" key="4">
    <source>
        <dbReference type="EMBL" id="QPC45253.1"/>
    </source>
</evidence>
<dbReference type="InterPro" id="IPR036388">
    <property type="entry name" value="WH-like_DNA-bd_sf"/>
</dbReference>
<proteinExistence type="predicted"/>
<protein>
    <submittedName>
        <fullName evidence="4">MarR family transcriptional regulator</fullName>
    </submittedName>
</protein>
<reference evidence="4 5" key="1">
    <citation type="submission" date="2020-06" db="EMBL/GenBank/DDBJ databases">
        <title>Genome sequence of 2 isolates from Red Sea Mangroves.</title>
        <authorList>
            <person name="Sefrji F."/>
            <person name="Michoud G."/>
            <person name="Merlino G."/>
            <person name="Daffonchio D."/>
        </authorList>
    </citation>
    <scope>NUCLEOTIDE SEQUENCE [LARGE SCALE GENOMIC DNA]</scope>
    <source>
        <strain evidence="4 5">R1DC25</strain>
    </source>
</reference>
<feature type="domain" description="HTH marR-type" evidence="2">
    <location>
        <begin position="1"/>
        <end position="134"/>
    </location>
</feature>
<organism evidence="4 5">
    <name type="scientific">Kaustia mangrovi</name>
    <dbReference type="NCBI Taxonomy" id="2593653"/>
    <lineage>
        <taxon>Bacteria</taxon>
        <taxon>Pseudomonadati</taxon>
        <taxon>Pseudomonadota</taxon>
        <taxon>Alphaproteobacteria</taxon>
        <taxon>Hyphomicrobiales</taxon>
        <taxon>Parvibaculaceae</taxon>
        <taxon>Kaustia</taxon>
    </lineage>
</organism>
<dbReference type="GO" id="GO:0003700">
    <property type="term" value="F:DNA-binding transcription factor activity"/>
    <property type="evidence" value="ECO:0007669"/>
    <property type="project" value="InterPro"/>
</dbReference>
<dbReference type="PANTHER" id="PTHR13947:SF37">
    <property type="entry name" value="LD18367P"/>
    <property type="match status" value="1"/>
</dbReference>
<keyword evidence="5" id="KW-1185">Reference proteome</keyword>
<dbReference type="PROSITE" id="PS51186">
    <property type="entry name" value="GNAT"/>
    <property type="match status" value="1"/>
</dbReference>
<dbReference type="PANTHER" id="PTHR13947">
    <property type="entry name" value="GNAT FAMILY N-ACETYLTRANSFERASE"/>
    <property type="match status" value="1"/>
</dbReference>
<dbReference type="SMART" id="SM00347">
    <property type="entry name" value="HTH_MARR"/>
    <property type="match status" value="1"/>
</dbReference>
<dbReference type="InterPro" id="IPR036390">
    <property type="entry name" value="WH_DNA-bd_sf"/>
</dbReference>
<dbReference type="SUPFAM" id="SSF46785">
    <property type="entry name" value="Winged helix' DNA-binding domain"/>
    <property type="match status" value="1"/>
</dbReference>
<name>A0A7S8HEC7_9HYPH</name>
<dbReference type="Pfam" id="PF12802">
    <property type="entry name" value="MarR_2"/>
    <property type="match status" value="1"/>
</dbReference>
<dbReference type="AlphaFoldDB" id="A0A7S8HEC7"/>
<feature type="domain" description="N-acetyltransferase" evidence="3">
    <location>
        <begin position="147"/>
        <end position="304"/>
    </location>
</feature>